<dbReference type="Gene3D" id="3.30.230.10">
    <property type="match status" value="1"/>
</dbReference>
<dbReference type="RefSeq" id="WP_345020885.1">
    <property type="nucleotide sequence ID" value="NZ_BAABDO010000029.1"/>
</dbReference>
<name>A0ABP7YPQ4_9ACTN</name>
<sequence>MREALGETAIRVVLTRFVYHTLDSSENGFAAAAHHMVHELHRRVQFELTEPVRGVHARDSGTNYHGDSYFSEITVDFEPAENYEFASRVDAEQAYVDAVDRDFRFRLGISPVRVILTGIKHRNMDEDHSWGAVYLAVRQVRKHLREWVTPTKAVPSAQDGVP</sequence>
<keyword evidence="2" id="KW-1185">Reference proteome</keyword>
<evidence type="ECO:0000313" key="2">
    <source>
        <dbReference type="Proteomes" id="UP001500266"/>
    </source>
</evidence>
<proteinExistence type="predicted"/>
<organism evidence="1 2">
    <name type="scientific">Actinomadura keratinilytica</name>
    <dbReference type="NCBI Taxonomy" id="547461"/>
    <lineage>
        <taxon>Bacteria</taxon>
        <taxon>Bacillati</taxon>
        <taxon>Actinomycetota</taxon>
        <taxon>Actinomycetes</taxon>
        <taxon>Streptosporangiales</taxon>
        <taxon>Thermomonosporaceae</taxon>
        <taxon>Actinomadura</taxon>
    </lineage>
</organism>
<protein>
    <submittedName>
        <fullName evidence="1">Uncharacterized protein</fullName>
    </submittedName>
</protein>
<comment type="caution">
    <text evidence="1">The sequence shown here is derived from an EMBL/GenBank/DDBJ whole genome shotgun (WGS) entry which is preliminary data.</text>
</comment>
<evidence type="ECO:0000313" key="1">
    <source>
        <dbReference type="EMBL" id="GAA4139405.1"/>
    </source>
</evidence>
<dbReference type="Proteomes" id="UP001500266">
    <property type="component" value="Unassembled WGS sequence"/>
</dbReference>
<dbReference type="EMBL" id="BAABDO010000029">
    <property type="protein sequence ID" value="GAA4139405.1"/>
    <property type="molecule type" value="Genomic_DNA"/>
</dbReference>
<reference evidence="2" key="1">
    <citation type="journal article" date="2019" name="Int. J. Syst. Evol. Microbiol.">
        <title>The Global Catalogue of Microorganisms (GCM) 10K type strain sequencing project: providing services to taxonomists for standard genome sequencing and annotation.</title>
        <authorList>
            <consortium name="The Broad Institute Genomics Platform"/>
            <consortium name="The Broad Institute Genome Sequencing Center for Infectious Disease"/>
            <person name="Wu L."/>
            <person name="Ma J."/>
        </authorList>
    </citation>
    <scope>NUCLEOTIDE SEQUENCE [LARGE SCALE GENOMIC DNA]</scope>
    <source>
        <strain evidence="2">JCM 17316</strain>
    </source>
</reference>
<accession>A0ABP7YPQ4</accession>
<gene>
    <name evidence="1" type="ORF">GCM10022416_25640</name>
</gene>
<dbReference type="InterPro" id="IPR014721">
    <property type="entry name" value="Ribsml_uS5_D2-typ_fold_subgr"/>
</dbReference>